<feature type="domain" description="Peptidase M24" evidence="2">
    <location>
        <begin position="210"/>
        <end position="410"/>
    </location>
</feature>
<dbReference type="Proteomes" id="UP001267426">
    <property type="component" value="Unassembled WGS sequence"/>
</dbReference>
<dbReference type="SUPFAM" id="SSF55920">
    <property type="entry name" value="Creatinase/aminopeptidase"/>
    <property type="match status" value="1"/>
</dbReference>
<evidence type="ECO:0000256" key="1">
    <source>
        <dbReference type="SAM" id="SignalP"/>
    </source>
</evidence>
<keyword evidence="3" id="KW-0378">Hydrolase</keyword>
<keyword evidence="1" id="KW-0732">Signal</keyword>
<dbReference type="RefSeq" id="WP_311662693.1">
    <property type="nucleotide sequence ID" value="NZ_JAVRHT010000011.1"/>
</dbReference>
<evidence type="ECO:0000259" key="2">
    <source>
        <dbReference type="Pfam" id="PF00557"/>
    </source>
</evidence>
<dbReference type="GO" id="GO:0016787">
    <property type="term" value="F:hydrolase activity"/>
    <property type="evidence" value="ECO:0007669"/>
    <property type="project" value="UniProtKB-KW"/>
</dbReference>
<dbReference type="EC" id="3.4.-.-" evidence="3"/>
<keyword evidence="4" id="KW-1185">Reference proteome</keyword>
<evidence type="ECO:0000313" key="3">
    <source>
        <dbReference type="EMBL" id="MDT0631350.1"/>
    </source>
</evidence>
<gene>
    <name evidence="3" type="ORF">RM540_06260</name>
</gene>
<dbReference type="Gene3D" id="3.90.230.10">
    <property type="entry name" value="Creatinase/methionine aminopeptidase superfamily"/>
    <property type="match status" value="1"/>
</dbReference>
<dbReference type="CDD" id="cd01066">
    <property type="entry name" value="APP_MetAP"/>
    <property type="match status" value="1"/>
</dbReference>
<dbReference type="InterPro" id="IPR036005">
    <property type="entry name" value="Creatinase/aminopeptidase-like"/>
</dbReference>
<reference evidence="3 4" key="1">
    <citation type="submission" date="2023-09" db="EMBL/GenBank/DDBJ databases">
        <authorList>
            <person name="Rey-Velasco X."/>
        </authorList>
    </citation>
    <scope>NUCLEOTIDE SEQUENCE [LARGE SCALE GENOMIC DNA]</scope>
    <source>
        <strain evidence="3 4">F394</strain>
    </source>
</reference>
<comment type="caution">
    <text evidence="3">The sequence shown here is derived from an EMBL/GenBank/DDBJ whole genome shotgun (WGS) entry which is preliminary data.</text>
</comment>
<protein>
    <submittedName>
        <fullName evidence="3">M24 family metallopeptidase</fullName>
        <ecNumber evidence="3">3.4.-.-</ecNumber>
    </submittedName>
</protein>
<organism evidence="3 4">
    <name type="scientific">Rubrivirga litoralis</name>
    <dbReference type="NCBI Taxonomy" id="3075598"/>
    <lineage>
        <taxon>Bacteria</taxon>
        <taxon>Pseudomonadati</taxon>
        <taxon>Rhodothermota</taxon>
        <taxon>Rhodothermia</taxon>
        <taxon>Rhodothermales</taxon>
        <taxon>Rubricoccaceae</taxon>
        <taxon>Rubrivirga</taxon>
    </lineage>
</organism>
<dbReference type="Pfam" id="PF00557">
    <property type="entry name" value="Peptidase_M24"/>
    <property type="match status" value="1"/>
</dbReference>
<proteinExistence type="predicted"/>
<feature type="signal peptide" evidence="1">
    <location>
        <begin position="1"/>
        <end position="20"/>
    </location>
</feature>
<sequence length="446" mass="48532">MRRVLLLFGLLAVGPAVAQAQVERPAVLPMRERAAVQDRWLAERLDTVVPALMRRHGVDLWVVLGREYNEDPVLETMLPATWLSARRRTVLVFHDPGAGRPVERLAVARYDVGPFPRAWEPEDQPDQWARLAEIVAERDPQRIAVDRSPTFALADGLASTEYEALLGALPARYRDRVVSAEPLAVGWLETRTPAELAVYPTVVALARSILHEGLSTAAVTPGVTTTDDLAWWYRDRVRGLGLRSWFHPGVSVQRTSGAGRSGDFSGRPGETVIQPGDLVWVDFGIEYLGLHTDTQQMAYVLRPGETAPPAGLVAGLRAANRVQDLLTGQFAAGRTGNEVLAAALDGARAEGIDATIYTHPIGFHGHGAGPTIGLWDQQDGVPGGGDYPLHPSTAYSIELNAAVAVPEWGGQAVRFMLEEDAVFDGEAVRYLDGRQEALLLIPRPAR</sequence>
<accession>A0ABU3BPY2</accession>
<dbReference type="EMBL" id="JAVRHT010000011">
    <property type="protein sequence ID" value="MDT0631350.1"/>
    <property type="molecule type" value="Genomic_DNA"/>
</dbReference>
<name>A0ABU3BPY2_9BACT</name>
<evidence type="ECO:0000313" key="4">
    <source>
        <dbReference type="Proteomes" id="UP001267426"/>
    </source>
</evidence>
<feature type="chain" id="PRO_5046000259" evidence="1">
    <location>
        <begin position="21"/>
        <end position="446"/>
    </location>
</feature>
<dbReference type="InterPro" id="IPR000994">
    <property type="entry name" value="Pept_M24"/>
</dbReference>